<name>A0A1F4UJY3_UNCKA</name>
<proteinExistence type="predicted"/>
<keyword evidence="1" id="KW-0812">Transmembrane</keyword>
<evidence type="ECO:0000313" key="3">
    <source>
        <dbReference type="Proteomes" id="UP000178615"/>
    </source>
</evidence>
<protein>
    <recommendedName>
        <fullName evidence="4">Glycosyltransferase RgtA/B/C/D-like domain-containing protein</fullName>
    </recommendedName>
</protein>
<feature type="transmembrane region" description="Helical" evidence="1">
    <location>
        <begin position="286"/>
        <end position="302"/>
    </location>
</feature>
<feature type="transmembrane region" description="Helical" evidence="1">
    <location>
        <begin position="5"/>
        <end position="23"/>
    </location>
</feature>
<dbReference type="EMBL" id="MEUV01000045">
    <property type="protein sequence ID" value="OGC45226.1"/>
    <property type="molecule type" value="Genomic_DNA"/>
</dbReference>
<organism evidence="2 3">
    <name type="scientific">candidate division WWE3 bacterium RBG_19FT_COMBO_34_6</name>
    <dbReference type="NCBI Taxonomy" id="1802612"/>
    <lineage>
        <taxon>Bacteria</taxon>
        <taxon>Katanobacteria</taxon>
    </lineage>
</organism>
<feature type="transmembrane region" description="Helical" evidence="1">
    <location>
        <begin position="137"/>
        <end position="154"/>
    </location>
</feature>
<dbReference type="Proteomes" id="UP000178615">
    <property type="component" value="Unassembled WGS sequence"/>
</dbReference>
<gene>
    <name evidence="2" type="ORF">A2V49_01320</name>
</gene>
<accession>A0A1F4UJY3</accession>
<evidence type="ECO:0008006" key="4">
    <source>
        <dbReference type="Google" id="ProtNLM"/>
    </source>
</evidence>
<dbReference type="AlphaFoldDB" id="A0A1F4UJY3"/>
<keyword evidence="1" id="KW-0472">Membrane</keyword>
<feature type="transmembrane region" description="Helical" evidence="1">
    <location>
        <begin position="262"/>
        <end position="280"/>
    </location>
</feature>
<feature type="transmembrane region" description="Helical" evidence="1">
    <location>
        <begin position="161"/>
        <end position="190"/>
    </location>
</feature>
<feature type="transmembrane region" description="Helical" evidence="1">
    <location>
        <begin position="73"/>
        <end position="94"/>
    </location>
</feature>
<keyword evidence="1" id="KW-1133">Transmembrane helix</keyword>
<evidence type="ECO:0000256" key="1">
    <source>
        <dbReference type="SAM" id="Phobius"/>
    </source>
</evidence>
<feature type="transmembrane region" description="Helical" evidence="1">
    <location>
        <begin position="335"/>
        <end position="356"/>
    </location>
</feature>
<comment type="caution">
    <text evidence="2">The sequence shown here is derived from an EMBL/GenBank/DDBJ whole genome shotgun (WGS) entry which is preliminary data.</text>
</comment>
<evidence type="ECO:0000313" key="2">
    <source>
        <dbReference type="EMBL" id="OGC45226.1"/>
    </source>
</evidence>
<reference evidence="2 3" key="1">
    <citation type="journal article" date="2016" name="Nat. Commun.">
        <title>Thousands of microbial genomes shed light on interconnected biogeochemical processes in an aquifer system.</title>
        <authorList>
            <person name="Anantharaman K."/>
            <person name="Brown C.T."/>
            <person name="Hug L.A."/>
            <person name="Sharon I."/>
            <person name="Castelle C.J."/>
            <person name="Probst A.J."/>
            <person name="Thomas B.C."/>
            <person name="Singh A."/>
            <person name="Wilkins M.J."/>
            <person name="Karaoz U."/>
            <person name="Brodie E.L."/>
            <person name="Williams K.H."/>
            <person name="Hubbard S.S."/>
            <person name="Banfield J.F."/>
        </authorList>
    </citation>
    <scope>NUCLEOTIDE SEQUENCE [LARGE SCALE GENOMIC DNA]</scope>
</reference>
<feature type="transmembrane region" description="Helical" evidence="1">
    <location>
        <begin position="210"/>
        <end position="228"/>
    </location>
</feature>
<sequence length="505" mass="59625">MQKRWVGIIANIFLIIYFSLFFAQKISLPTADLGRHITNGKIFIQTGKVVSTNYYSYTEPDFPVVNHHWFSGVIFYIVQKVAGFSGLSVFYILISGATVYFFYKIAKLKSSFGEAFLITLFLIPLMANRKEIRPEGFSYFFIGLYFYLLTLFNDKKIKTKLLYAIILVSQLIWVNTHIFFIMGNFIILVFLFNEALKKWIFKKNNNFKQLLILSIFSFVFSLLNPYGIKGLLEPFNIFKEYGYMIIENQSVFFMQKRTPNFTYFYFEMLTIISFVSYIILASAKNIKNNIHVIIFSIIYLILSYKAIRIIPIFALFDAVILAIVFSKYFKIKESILIYACMFFVIVTFIPGHYFSIFKNNFGIGLRDNVNKSGEFFIQNNIKGPIFNNYDIGGYLIYYLDGKEKVFVDNRPEAYSVEFFTKTYVPMQENEQTWKEMDQKYNFNAIYFYRHDATPWAQPFLIQRIEDSGWMPVFVDDYTLILVKNNEQNKDIIDKYRLPKSMFRRT</sequence>